<keyword evidence="3" id="KW-0067">ATP-binding</keyword>
<organism evidence="5 6">
    <name type="scientific">Vibrio natriegens NBRC 15636 = ATCC 14048 = DSM 759</name>
    <dbReference type="NCBI Taxonomy" id="1219067"/>
    <lineage>
        <taxon>Bacteria</taxon>
        <taxon>Pseudomonadati</taxon>
        <taxon>Pseudomonadota</taxon>
        <taxon>Gammaproteobacteria</taxon>
        <taxon>Vibrionales</taxon>
        <taxon>Vibrionaceae</taxon>
        <taxon>Vibrio</taxon>
    </lineage>
</organism>
<gene>
    <name evidence="5" type="ORF">BA890_16130</name>
</gene>
<dbReference type="SUPFAM" id="SSF160467">
    <property type="entry name" value="PH0987 N-terminal domain-like"/>
    <property type="match status" value="1"/>
</dbReference>
<dbReference type="SMART" id="SM00796">
    <property type="entry name" value="AHS1"/>
    <property type="match status" value="1"/>
</dbReference>
<keyword evidence="1" id="KW-0547">Nucleotide-binding</keyword>
<dbReference type="Gene3D" id="2.40.100.10">
    <property type="entry name" value="Cyclophilin-like"/>
    <property type="match status" value="1"/>
</dbReference>
<dbReference type="InterPro" id="IPR029000">
    <property type="entry name" value="Cyclophilin-like_dom_sf"/>
</dbReference>
<dbReference type="GeneID" id="70915249"/>
<dbReference type="PANTHER" id="PTHR34698:SF2">
    <property type="entry name" value="5-OXOPROLINASE SUBUNIT B"/>
    <property type="match status" value="1"/>
</dbReference>
<sequence length="227" mass="25381">MQQETFNISAVSESSILVRFEECIHEEHIGEVARQIREHLASVIMNVIPSYRTVLIDYLPFRIDESSLIDKVNHILRQFDPELYDRRQPNNISIPVYYSEETALDLERFNNCGLSLQDVIDLHTQTVYSVSAIGFAPGFAFLSDVCDKLVMPRLTTPRTRVPAGSVGIADSKTAVYPSDSPGGWNIIGRSPLALFSDTPPFIPFDVGDRVTFSAITKQEFIDLGGVL</sequence>
<evidence type="ECO:0000313" key="6">
    <source>
        <dbReference type="Proteomes" id="UP000092741"/>
    </source>
</evidence>
<feature type="domain" description="Carboxyltransferase" evidence="4">
    <location>
        <begin position="6"/>
        <end position="203"/>
    </location>
</feature>
<evidence type="ECO:0000313" key="5">
    <source>
        <dbReference type="EMBL" id="ANQ14285.1"/>
    </source>
</evidence>
<dbReference type="Gene3D" id="3.30.1360.40">
    <property type="match status" value="1"/>
</dbReference>
<keyword evidence="6" id="KW-1185">Reference proteome</keyword>
<dbReference type="RefSeq" id="WP_020334890.1">
    <property type="nucleotide sequence ID" value="NZ_ATFJ01000032.1"/>
</dbReference>
<dbReference type="KEGG" id="vna:PN96_20630"/>
<evidence type="ECO:0000256" key="2">
    <source>
        <dbReference type="ARBA" id="ARBA00022801"/>
    </source>
</evidence>
<accession>A0AAN1CXZ6</accession>
<evidence type="ECO:0000256" key="1">
    <source>
        <dbReference type="ARBA" id="ARBA00022741"/>
    </source>
</evidence>
<evidence type="ECO:0000256" key="3">
    <source>
        <dbReference type="ARBA" id="ARBA00022840"/>
    </source>
</evidence>
<dbReference type="InterPro" id="IPR003833">
    <property type="entry name" value="CT_C_D"/>
</dbReference>
<dbReference type="Pfam" id="PF02682">
    <property type="entry name" value="CT_C_D"/>
    <property type="match status" value="1"/>
</dbReference>
<dbReference type="GO" id="GO:0005524">
    <property type="term" value="F:ATP binding"/>
    <property type="evidence" value="ECO:0007669"/>
    <property type="project" value="UniProtKB-KW"/>
</dbReference>
<dbReference type="EMBL" id="CP016346">
    <property type="protein sequence ID" value="ANQ14285.1"/>
    <property type="molecule type" value="Genomic_DNA"/>
</dbReference>
<dbReference type="GO" id="GO:0016787">
    <property type="term" value="F:hydrolase activity"/>
    <property type="evidence" value="ECO:0007669"/>
    <property type="project" value="UniProtKB-KW"/>
</dbReference>
<dbReference type="AlphaFoldDB" id="A0AAN1CXZ6"/>
<evidence type="ECO:0000259" key="4">
    <source>
        <dbReference type="SMART" id="SM00796"/>
    </source>
</evidence>
<name>A0AAN1CXZ6_VIBNA</name>
<dbReference type="PANTHER" id="PTHR34698">
    <property type="entry name" value="5-OXOPROLINASE SUBUNIT B"/>
    <property type="match status" value="1"/>
</dbReference>
<keyword evidence="2 5" id="KW-0378">Hydrolase</keyword>
<dbReference type="SUPFAM" id="SSF50891">
    <property type="entry name" value="Cyclophilin-like"/>
    <property type="match status" value="1"/>
</dbReference>
<proteinExistence type="predicted"/>
<protein>
    <submittedName>
        <fullName evidence="5">Allophanate hydrolase</fullName>
    </submittedName>
</protein>
<dbReference type="Proteomes" id="UP000092741">
    <property type="component" value="Chromosome 2"/>
</dbReference>
<dbReference type="InterPro" id="IPR010016">
    <property type="entry name" value="PxpB"/>
</dbReference>
<reference evidence="5 6" key="1">
    <citation type="submission" date="2016-07" db="EMBL/GenBank/DDBJ databases">
        <title>Developing Vibrio natriegens as a novel, fast-growing host for biotechnology.</title>
        <authorList>
            <person name="Weinstock M.T."/>
            <person name="Hesek E.D."/>
            <person name="Wilson C.M."/>
            <person name="Gibson D.G."/>
        </authorList>
    </citation>
    <scope>NUCLEOTIDE SEQUENCE [LARGE SCALE GENOMIC DNA]</scope>
    <source>
        <strain evidence="5 6">ATCC 14048</strain>
    </source>
</reference>